<organism evidence="2 3">
    <name type="scientific">Bifidobacterium boum</name>
    <dbReference type="NCBI Taxonomy" id="78343"/>
    <lineage>
        <taxon>Bacteria</taxon>
        <taxon>Bacillati</taxon>
        <taxon>Actinomycetota</taxon>
        <taxon>Actinomycetes</taxon>
        <taxon>Bifidobacteriales</taxon>
        <taxon>Bifidobacteriaceae</taxon>
        <taxon>Bifidobacterium</taxon>
    </lineage>
</organism>
<evidence type="ECO:0000256" key="1">
    <source>
        <dbReference type="SAM" id="SignalP"/>
    </source>
</evidence>
<feature type="chain" id="PRO_5038368170" evidence="1">
    <location>
        <begin position="33"/>
        <end position="126"/>
    </location>
</feature>
<evidence type="ECO:0000313" key="3">
    <source>
        <dbReference type="Proteomes" id="UP000029093"/>
    </source>
</evidence>
<evidence type="ECO:0000313" key="2">
    <source>
        <dbReference type="EMBL" id="KFI48468.1"/>
    </source>
</evidence>
<dbReference type="EC" id="3.5.1.54" evidence="2"/>
<keyword evidence="2" id="KW-0808">Transferase</keyword>
<keyword evidence="3" id="KW-1185">Reference proteome</keyword>
<gene>
    <name evidence="2" type="ORF">BBOU_3003</name>
</gene>
<keyword evidence="2" id="KW-0378">Hydrolase</keyword>
<protein>
    <submittedName>
        <fullName evidence="2">Putative amidotransferase</fullName>
        <ecNumber evidence="2">3.5.1.54</ecNumber>
    </submittedName>
</protein>
<dbReference type="GO" id="GO:0004039">
    <property type="term" value="F:allophanate hydrolase activity"/>
    <property type="evidence" value="ECO:0007669"/>
    <property type="project" value="UniProtKB-EC"/>
</dbReference>
<dbReference type="Proteomes" id="UP000029093">
    <property type="component" value="Unassembled WGS sequence"/>
</dbReference>
<dbReference type="EMBL" id="JGYQ01000007">
    <property type="protein sequence ID" value="KFI48468.1"/>
    <property type="molecule type" value="Genomic_DNA"/>
</dbReference>
<accession>A0A086ZPL8</accession>
<keyword evidence="1" id="KW-0732">Signal</keyword>
<name>A0A086ZPL8_9BIFI</name>
<dbReference type="AlphaFoldDB" id="A0A086ZPL8"/>
<dbReference type="GO" id="GO:0016740">
    <property type="term" value="F:transferase activity"/>
    <property type="evidence" value="ECO:0007669"/>
    <property type="project" value="UniProtKB-KW"/>
</dbReference>
<sequence>MRRFIACRVCRVLAWFPSCCGLAVFSSLAVSAPDPWGLPACTPCVGGCACSVFWFFIVHGIGCAPTRYAMGNHFVSSFDVPRMRLSFLACSVALSAVRQVVVQDGHVDRSGGRSMVARLACIAHCS</sequence>
<reference evidence="2 3" key="1">
    <citation type="submission" date="2014-03" db="EMBL/GenBank/DDBJ databases">
        <title>Genomics of Bifidobacteria.</title>
        <authorList>
            <person name="Ventura M."/>
            <person name="Milani C."/>
            <person name="Lugli G.A."/>
        </authorList>
    </citation>
    <scope>NUCLEOTIDE SEQUENCE [LARGE SCALE GENOMIC DNA]</scope>
    <source>
        <strain evidence="2 3">LMG 10736</strain>
    </source>
</reference>
<feature type="signal peptide" evidence="1">
    <location>
        <begin position="1"/>
        <end position="32"/>
    </location>
</feature>
<comment type="caution">
    <text evidence="2">The sequence shown here is derived from an EMBL/GenBank/DDBJ whole genome shotgun (WGS) entry which is preliminary data.</text>
</comment>
<proteinExistence type="predicted"/>